<protein>
    <submittedName>
        <fullName evidence="1">Uncharacterized protein</fullName>
    </submittedName>
</protein>
<reference evidence="1" key="1">
    <citation type="submission" date="2014-11" db="EMBL/GenBank/DDBJ databases">
        <authorList>
            <person name="Amaro Gonzalez C."/>
        </authorList>
    </citation>
    <scope>NUCLEOTIDE SEQUENCE</scope>
</reference>
<evidence type="ECO:0000313" key="1">
    <source>
        <dbReference type="EMBL" id="JAH98539.1"/>
    </source>
</evidence>
<name>A0A0E9X7F1_ANGAN</name>
<proteinExistence type="predicted"/>
<dbReference type="AlphaFoldDB" id="A0A0E9X7F1"/>
<sequence length="25" mass="2945">MLSHIKYMVAQTKDMLSYIKDMALI</sequence>
<organism evidence="1">
    <name type="scientific">Anguilla anguilla</name>
    <name type="common">European freshwater eel</name>
    <name type="synonym">Muraena anguilla</name>
    <dbReference type="NCBI Taxonomy" id="7936"/>
    <lineage>
        <taxon>Eukaryota</taxon>
        <taxon>Metazoa</taxon>
        <taxon>Chordata</taxon>
        <taxon>Craniata</taxon>
        <taxon>Vertebrata</taxon>
        <taxon>Euteleostomi</taxon>
        <taxon>Actinopterygii</taxon>
        <taxon>Neopterygii</taxon>
        <taxon>Teleostei</taxon>
        <taxon>Anguilliformes</taxon>
        <taxon>Anguillidae</taxon>
        <taxon>Anguilla</taxon>
    </lineage>
</organism>
<reference evidence="1" key="2">
    <citation type="journal article" date="2015" name="Fish Shellfish Immunol.">
        <title>Early steps in the European eel (Anguilla anguilla)-Vibrio vulnificus interaction in the gills: Role of the RtxA13 toxin.</title>
        <authorList>
            <person name="Callol A."/>
            <person name="Pajuelo D."/>
            <person name="Ebbesson L."/>
            <person name="Teles M."/>
            <person name="MacKenzie S."/>
            <person name="Amaro C."/>
        </authorList>
    </citation>
    <scope>NUCLEOTIDE SEQUENCE</scope>
</reference>
<accession>A0A0E9X7F1</accession>
<dbReference type="EMBL" id="GBXM01010038">
    <property type="protein sequence ID" value="JAH98539.1"/>
    <property type="molecule type" value="Transcribed_RNA"/>
</dbReference>